<name>A0A3E0K711_9BACI</name>
<feature type="transmembrane region" description="Helical" evidence="1">
    <location>
        <begin position="38"/>
        <end position="58"/>
    </location>
</feature>
<reference evidence="3 4" key="1">
    <citation type="submission" date="2018-03" db="EMBL/GenBank/DDBJ databases">
        <authorList>
            <person name="Keele B.F."/>
        </authorList>
    </citation>
    <scope>NUCLEOTIDE SEQUENCE [LARGE SCALE GENOMIC DNA]</scope>
    <source>
        <strain evidence="3">ZCTH4_d</strain>
    </source>
</reference>
<dbReference type="Proteomes" id="UP000257014">
    <property type="component" value="Unassembled WGS sequence"/>
</dbReference>
<keyword evidence="1" id="KW-0812">Transmembrane</keyword>
<evidence type="ECO:0000313" key="4">
    <source>
        <dbReference type="Proteomes" id="UP000257014"/>
    </source>
</evidence>
<evidence type="ECO:0000256" key="1">
    <source>
        <dbReference type="SAM" id="Phobius"/>
    </source>
</evidence>
<feature type="domain" description="DUF58" evidence="2">
    <location>
        <begin position="208"/>
        <end position="309"/>
    </location>
</feature>
<organism evidence="3 4">
    <name type="scientific">Caldibacillus debilis</name>
    <dbReference type="NCBI Taxonomy" id="301148"/>
    <lineage>
        <taxon>Bacteria</taxon>
        <taxon>Bacillati</taxon>
        <taxon>Bacillota</taxon>
        <taxon>Bacilli</taxon>
        <taxon>Bacillales</taxon>
        <taxon>Bacillaceae</taxon>
        <taxon>Caldibacillus</taxon>
    </lineage>
</organism>
<dbReference type="PANTHER" id="PTHR34351:SF2">
    <property type="entry name" value="DUF58 DOMAIN-CONTAINING PROTEIN"/>
    <property type="match status" value="1"/>
</dbReference>
<dbReference type="InterPro" id="IPR002881">
    <property type="entry name" value="DUF58"/>
</dbReference>
<protein>
    <submittedName>
        <fullName evidence="3">DUF58 domain-containing protein</fullName>
    </submittedName>
</protein>
<dbReference type="EMBL" id="QEWE01000013">
    <property type="protein sequence ID" value="REJ29775.1"/>
    <property type="molecule type" value="Genomic_DNA"/>
</dbReference>
<keyword evidence="1" id="KW-1133">Transmembrane helix</keyword>
<evidence type="ECO:0000259" key="2">
    <source>
        <dbReference type="Pfam" id="PF01882"/>
    </source>
</evidence>
<keyword evidence="1" id="KW-0472">Membrane</keyword>
<evidence type="ECO:0000313" key="3">
    <source>
        <dbReference type="EMBL" id="REJ29775.1"/>
    </source>
</evidence>
<dbReference type="PANTHER" id="PTHR34351">
    <property type="entry name" value="SLR1927 PROTEIN-RELATED"/>
    <property type="match status" value="1"/>
</dbReference>
<dbReference type="Pfam" id="PF01882">
    <property type="entry name" value="DUF58"/>
    <property type="match status" value="1"/>
</dbReference>
<gene>
    <name evidence="3" type="ORF">C6P37_04845</name>
</gene>
<comment type="caution">
    <text evidence="3">The sequence shown here is derived from an EMBL/GenBank/DDBJ whole genome shotgun (WGS) entry which is preliminary data.</text>
</comment>
<accession>A0A3E0K711</accession>
<proteinExistence type="predicted"/>
<feature type="transmembrane region" description="Helical" evidence="1">
    <location>
        <begin position="12"/>
        <end position="32"/>
    </location>
</feature>
<sequence length="406" mass="46620">MKMKAVNRHVIAGAKIIGFLLLFFAAFSYGMFQGGFVSWFLFFSILPFALYALFILFYPVQKIQVMREIAKTDVSEGETVRMKMTVRLPFRSPLFFLTLLDELPEKLAKRGRTPYKTLLFAFFKKELAVQYAIPNITRGEYVFPAVRVYVADWFGFVEKSRRIPCEDSFLVYPAVVDMVYRPFENYFDQGMAAVRDQVQRDSTMAVQLRDYQPGDRFSWIHWKATARRNELMTKEFEQRQTNDIMIVLDCSPSGTFDLAVKFTASLIQAVIKKGGQAGLYACEKERHYFPVQGGVFHKQAMFYFLAKVEDESAIPWHKQIENDPVIFLQNINKIFVTTALREEDIEAIGKNVSPRGAKLLVCVKGNDEQISPGDTELMNLAKSRGIFVKILREENFANAFGGGMDR</sequence>
<dbReference type="AlphaFoldDB" id="A0A3E0K711"/>